<evidence type="ECO:0000313" key="2">
    <source>
        <dbReference type="EMBL" id="PWQ94629.1"/>
    </source>
</evidence>
<dbReference type="Proteomes" id="UP000245506">
    <property type="component" value="Unassembled WGS sequence"/>
</dbReference>
<dbReference type="RefSeq" id="WP_109824278.1">
    <property type="nucleotide sequence ID" value="NZ_QGKL01000039.1"/>
</dbReference>
<dbReference type="Pfam" id="PF00534">
    <property type="entry name" value="Glycos_transf_1"/>
    <property type="match status" value="1"/>
</dbReference>
<accession>A0A317C8H1</accession>
<dbReference type="PANTHER" id="PTHR12526">
    <property type="entry name" value="GLYCOSYLTRANSFERASE"/>
    <property type="match status" value="1"/>
</dbReference>
<evidence type="ECO:0000313" key="3">
    <source>
        <dbReference type="Proteomes" id="UP000245506"/>
    </source>
</evidence>
<dbReference type="GO" id="GO:1901135">
    <property type="term" value="P:carbohydrate derivative metabolic process"/>
    <property type="evidence" value="ECO:0007669"/>
    <property type="project" value="UniProtKB-ARBA"/>
</dbReference>
<dbReference type="AlphaFoldDB" id="A0A317C8H1"/>
<feature type="domain" description="Glycosyl transferase family 1" evidence="1">
    <location>
        <begin position="188"/>
        <end position="328"/>
    </location>
</feature>
<evidence type="ECO:0000259" key="1">
    <source>
        <dbReference type="Pfam" id="PF00534"/>
    </source>
</evidence>
<organism evidence="2 3">
    <name type="scientific">Leucothrix arctica</name>
    <dbReference type="NCBI Taxonomy" id="1481894"/>
    <lineage>
        <taxon>Bacteria</taxon>
        <taxon>Pseudomonadati</taxon>
        <taxon>Pseudomonadota</taxon>
        <taxon>Gammaproteobacteria</taxon>
        <taxon>Thiotrichales</taxon>
        <taxon>Thiotrichaceae</taxon>
        <taxon>Leucothrix</taxon>
    </lineage>
</organism>
<dbReference type="InterPro" id="IPR001296">
    <property type="entry name" value="Glyco_trans_1"/>
</dbReference>
<proteinExistence type="predicted"/>
<keyword evidence="3" id="KW-1185">Reference proteome</keyword>
<protein>
    <submittedName>
        <fullName evidence="2">Glycosyltransferase</fullName>
    </submittedName>
</protein>
<keyword evidence="2" id="KW-0808">Transferase</keyword>
<reference evidence="2 3" key="1">
    <citation type="submission" date="2018-05" db="EMBL/GenBank/DDBJ databases">
        <title>Leucothrix arctica sp. nov., isolated from Arctic seawater.</title>
        <authorList>
            <person name="Choi A."/>
            <person name="Baek K."/>
        </authorList>
    </citation>
    <scope>NUCLEOTIDE SEQUENCE [LARGE SCALE GENOMIC DNA]</scope>
    <source>
        <strain evidence="2 3">IMCC9719</strain>
    </source>
</reference>
<comment type="caution">
    <text evidence="2">The sequence shown here is derived from an EMBL/GenBank/DDBJ whole genome shotgun (WGS) entry which is preliminary data.</text>
</comment>
<dbReference type="CDD" id="cd03811">
    <property type="entry name" value="GT4_GT28_WabH-like"/>
    <property type="match status" value="1"/>
</dbReference>
<dbReference type="EMBL" id="QGKL01000039">
    <property type="protein sequence ID" value="PWQ94629.1"/>
    <property type="molecule type" value="Genomic_DNA"/>
</dbReference>
<dbReference type="SUPFAM" id="SSF53756">
    <property type="entry name" value="UDP-Glycosyltransferase/glycogen phosphorylase"/>
    <property type="match status" value="1"/>
</dbReference>
<dbReference type="OrthoDB" id="5906768at2"/>
<gene>
    <name evidence="2" type="ORF">DKT75_15145</name>
</gene>
<dbReference type="Gene3D" id="3.40.50.2000">
    <property type="entry name" value="Glycogen Phosphorylase B"/>
    <property type="match status" value="2"/>
</dbReference>
<dbReference type="GO" id="GO:0016757">
    <property type="term" value="F:glycosyltransferase activity"/>
    <property type="evidence" value="ECO:0007669"/>
    <property type="project" value="InterPro"/>
</dbReference>
<name>A0A317C8H1_9GAMM</name>
<sequence length="351" mass="39165">MLNKKIVLAIFTLQGSGAERFVLTLAKAFLDLGYEPHIIIFKNVIELPVPAGVKLHVFPYQALRILPKKIRRRVASKLFDQFVLRFIGQPSLILSNLYPVDFILSQSALENIHFVIHNTTSKELGCNDSDTSSIDNTLAIYDNKSCVSVSDGVEQDLLTIMKGDIESRVIHNPVDIDLVRDTALEFTPEQVPYILHIGKFKEAKRHDILLRAYAHSQVEYPLVLIGKGPLEEEIRALSTELGIAEKVLFLGFKSNPYPYINNAELMVVSSDFEGFSIAILEAVALTTPIVSTDCPSGPNELLEQHQLVSVGDYKALGEKMATAIENKQDYIIELDQAYLPVEVAKKYLALI</sequence>
<dbReference type="PANTHER" id="PTHR12526:SF638">
    <property type="entry name" value="SPORE COAT PROTEIN SA"/>
    <property type="match status" value="1"/>
</dbReference>